<dbReference type="AlphaFoldDB" id="A0AA35S7D4"/>
<evidence type="ECO:0000256" key="2">
    <source>
        <dbReference type="ARBA" id="ARBA00022525"/>
    </source>
</evidence>
<comment type="subcellular location">
    <subcellularLocation>
        <location evidence="1">Secreted</location>
    </subcellularLocation>
</comment>
<dbReference type="Pfam" id="PF00041">
    <property type="entry name" value="fn3"/>
    <property type="match status" value="1"/>
</dbReference>
<dbReference type="EMBL" id="CASHTH010002069">
    <property type="protein sequence ID" value="CAI8024289.1"/>
    <property type="molecule type" value="Genomic_DNA"/>
</dbReference>
<keyword evidence="2" id="KW-0964">Secreted</keyword>
<keyword evidence="8" id="KW-1185">Reference proteome</keyword>
<dbReference type="SMART" id="SM00060">
    <property type="entry name" value="FN3"/>
    <property type="match status" value="1"/>
</dbReference>
<dbReference type="Proteomes" id="UP001174909">
    <property type="component" value="Unassembled WGS sequence"/>
</dbReference>
<dbReference type="InterPro" id="IPR013783">
    <property type="entry name" value="Ig-like_fold"/>
</dbReference>
<dbReference type="PANTHER" id="PTHR46698:SF4">
    <property type="entry name" value="CROSSVEINLESS 2"/>
    <property type="match status" value="1"/>
</dbReference>
<keyword evidence="3" id="KW-0732">Signal</keyword>
<evidence type="ECO:0000256" key="1">
    <source>
        <dbReference type="ARBA" id="ARBA00004613"/>
    </source>
</evidence>
<feature type="domain" description="VWFC" evidence="5">
    <location>
        <begin position="341"/>
        <end position="411"/>
    </location>
</feature>
<evidence type="ECO:0000256" key="3">
    <source>
        <dbReference type="ARBA" id="ARBA00022729"/>
    </source>
</evidence>
<dbReference type="SUPFAM" id="SSF49265">
    <property type="entry name" value="Fibronectin type III"/>
    <property type="match status" value="1"/>
</dbReference>
<evidence type="ECO:0000313" key="7">
    <source>
        <dbReference type="EMBL" id="CAI8024289.1"/>
    </source>
</evidence>
<feature type="region of interest" description="Disordered" evidence="4">
    <location>
        <begin position="699"/>
        <end position="719"/>
    </location>
</feature>
<evidence type="ECO:0008006" key="9">
    <source>
        <dbReference type="Google" id="ProtNLM"/>
    </source>
</evidence>
<evidence type="ECO:0000313" key="8">
    <source>
        <dbReference type="Proteomes" id="UP001174909"/>
    </source>
</evidence>
<name>A0AA35S7D4_GEOBA</name>
<dbReference type="PROSITE" id="PS50184">
    <property type="entry name" value="VWFC_2"/>
    <property type="match status" value="1"/>
</dbReference>
<dbReference type="Gene3D" id="2.10.70.10">
    <property type="entry name" value="Complement Module, domain 1"/>
    <property type="match status" value="2"/>
</dbReference>
<dbReference type="InterPro" id="IPR052424">
    <property type="entry name" value="Kielin_Chordin-BMP_Reg"/>
</dbReference>
<dbReference type="PROSITE" id="PS50853">
    <property type="entry name" value="FN3"/>
    <property type="match status" value="1"/>
</dbReference>
<evidence type="ECO:0000259" key="5">
    <source>
        <dbReference type="PROSITE" id="PS50184"/>
    </source>
</evidence>
<dbReference type="CDD" id="cd00063">
    <property type="entry name" value="FN3"/>
    <property type="match status" value="1"/>
</dbReference>
<dbReference type="InterPro" id="IPR001007">
    <property type="entry name" value="VWF_dom"/>
</dbReference>
<dbReference type="SMART" id="SM00214">
    <property type="entry name" value="VWC"/>
    <property type="match status" value="2"/>
</dbReference>
<evidence type="ECO:0000256" key="4">
    <source>
        <dbReference type="SAM" id="MobiDB-lite"/>
    </source>
</evidence>
<proteinExistence type="predicted"/>
<accession>A0AA35S7D4</accession>
<feature type="domain" description="Fibronectin type-III" evidence="6">
    <location>
        <begin position="1025"/>
        <end position="1117"/>
    </location>
</feature>
<dbReference type="SUPFAM" id="SSF57603">
    <property type="entry name" value="FnI-like domain"/>
    <property type="match status" value="2"/>
</dbReference>
<dbReference type="GO" id="GO:0005576">
    <property type="term" value="C:extracellular region"/>
    <property type="evidence" value="ECO:0007669"/>
    <property type="project" value="UniProtKB-SubCell"/>
</dbReference>
<gene>
    <name evidence="7" type="ORF">GBAR_LOCUS14117</name>
</gene>
<comment type="caution">
    <text evidence="7">The sequence shown here is derived from an EMBL/GenBank/DDBJ whole genome shotgun (WGS) entry which is preliminary data.</text>
</comment>
<dbReference type="PANTHER" id="PTHR46698">
    <property type="entry name" value="CROSSVEINLESS 2"/>
    <property type="match status" value="1"/>
</dbReference>
<dbReference type="Gene3D" id="2.60.40.10">
    <property type="entry name" value="Immunoglobulins"/>
    <property type="match status" value="1"/>
</dbReference>
<sequence>MQNVDFSLPVFYRSPGSCDFNGEFYENGTSFPAPDGCNTCFCFNGQISCTEIFCVPALESECQFSAVPGRQTFGCLFTNQLESVTCSFDGGPGEACTFPLEVGIGRFGTDSHTLVVTVVDVFGRSEVVSFNFSLIAPQTPRPPPVFEGVCGTSGVAGRQRFDCTFTNDVVSVTCSFDGGEAENCTLPLIVDIGRFGTDNHTVVLTATDEFGQTSSISLGFRLTAPDLRVVCGTDAVPGRQRFFCDASNPIASIMCSFDGGVAEICSFPVVAEFDRFGTDSHTLVVTLVDVFGQSTSVSLDFTLVERKTLSSSHQKLNFHLICSGSTSYSITFSNTTTSSLRGCLYEGIVYENGASFPAADGCNTCTCSDGMVGCTEIACPELEVVCSISAVPGRQEFACGVTAPIASITCSFDGGPGEACTFPLEVGIGRFGTDSHTLVVTVVDVFGRSEVVSFNFSLIAPQTPRPPPALESECQFSAVPGRQTFGCLFTNQLESVTCSFDGGPGEACAFPLEVGIGRFGTDNHTLVVTVVDEFGQTLELVFEFSLIEVLPPITELEGECGAFGVTGRQRFDCTFSNNLTSITCSFDGGEAEGCFFPVIVDFERFGTENHTLVVTVVDEFGQFLDIVFEFQLTEPPTLPPVPSEFEISFDADVATAEEDSSSETLLIISRQGSSFGPIPVIVRAFTFGQYESFRGSFNSPIGQEAPDLPDDLPDPAAANDDFNSSAQSFVLPDEISLTFVPVAVEELDPRDRNSITVTNSLVLINIEDDDRPLTCDVTGQIVDSVAVFGCAGPVPPDVMNIECLLDDTISFDCANVVSESVVVPQAAVGRHVVKVVGRAGGAEPLIPLGQITFNVPPPAIDITCDSLLDGLTFLYVCEANNNISSVSCFINDDTPTDCELSDQLRISDLPPGEHTLTVIITDIFGQRGQEVFTFTRIPLFEVECSVVDSVIECTSMTLIAAQSCSIGGGSFFDCLQPLDIAVLAARANVGVGQHTLTIISRDLAGQQTTDTVDFNVTIVATVPSAPINVIAVALSPTAIEISWSPPDSDGGSEITNYFLGIRDLSSQLELGAVAGPDARTFIHTGLSPATTYNLSVTAANVIGSGPTVSLEVTTPPGGPEGCVEVEVDLELCVARVGGREVDGSVTISQVRVSRVMINLWRVAVPNCQRPGLVMWVTCMSNRLRFDVNRGSSLRPSSHGLLGQFWNIPISVGDLDSDSSPDIQLYQPGHPSYRHFPALFYPLVWDLSDDGCYYVGNSQGGPREVT</sequence>
<dbReference type="InterPro" id="IPR003961">
    <property type="entry name" value="FN3_dom"/>
</dbReference>
<dbReference type="SMART" id="SM00215">
    <property type="entry name" value="VWC_out"/>
    <property type="match status" value="2"/>
</dbReference>
<evidence type="ECO:0000259" key="6">
    <source>
        <dbReference type="PROSITE" id="PS50853"/>
    </source>
</evidence>
<dbReference type="InterPro" id="IPR036116">
    <property type="entry name" value="FN3_sf"/>
</dbReference>
<organism evidence="7 8">
    <name type="scientific">Geodia barretti</name>
    <name type="common">Barrett's horny sponge</name>
    <dbReference type="NCBI Taxonomy" id="519541"/>
    <lineage>
        <taxon>Eukaryota</taxon>
        <taxon>Metazoa</taxon>
        <taxon>Porifera</taxon>
        <taxon>Demospongiae</taxon>
        <taxon>Heteroscleromorpha</taxon>
        <taxon>Tetractinellida</taxon>
        <taxon>Astrophorina</taxon>
        <taxon>Geodiidae</taxon>
        <taxon>Geodia</taxon>
    </lineage>
</organism>
<reference evidence="7" key="1">
    <citation type="submission" date="2023-03" db="EMBL/GenBank/DDBJ databases">
        <authorList>
            <person name="Steffen K."/>
            <person name="Cardenas P."/>
        </authorList>
    </citation>
    <scope>NUCLEOTIDE SEQUENCE</scope>
</reference>
<protein>
    <recommendedName>
        <fullName evidence="9">Fibronectin type-III domain-containing protein</fullName>
    </recommendedName>
</protein>